<reference evidence="6 7" key="1">
    <citation type="submission" date="2019-12" db="EMBL/GenBank/DDBJ databases">
        <title>Shinella granuli gen. nov., sp. nov., and proposal of the reclassification of Zoogloea ramigera ATCC 19623 as Shinella zoogloeoides sp. nov.</title>
        <authorList>
            <person name="Gao J."/>
        </authorList>
    </citation>
    <scope>NUCLEOTIDE SEQUENCE [LARGE SCALE GENOMIC DNA]</scope>
    <source>
        <strain evidence="6 7">DSM 287</strain>
    </source>
</reference>
<name>A0A6N8TCT8_SHIZO</name>
<comment type="similarity">
    <text evidence="1">Belongs to the FGGY kinase family.</text>
</comment>
<dbReference type="Gene3D" id="3.30.420.40">
    <property type="match status" value="2"/>
</dbReference>
<evidence type="ECO:0000313" key="7">
    <source>
        <dbReference type="Proteomes" id="UP000440304"/>
    </source>
</evidence>
<feature type="domain" description="Carbohydrate kinase FGGY N-terminal" evidence="4">
    <location>
        <begin position="8"/>
        <end position="240"/>
    </location>
</feature>
<dbReference type="GO" id="GO:0016301">
    <property type="term" value="F:kinase activity"/>
    <property type="evidence" value="ECO:0007669"/>
    <property type="project" value="UniProtKB-KW"/>
</dbReference>
<protein>
    <submittedName>
        <fullName evidence="6">Carbohydrate kinase</fullName>
    </submittedName>
</protein>
<dbReference type="PANTHER" id="PTHR43095:SF5">
    <property type="entry name" value="XYLULOSE KINASE"/>
    <property type="match status" value="1"/>
</dbReference>
<dbReference type="InterPro" id="IPR043129">
    <property type="entry name" value="ATPase_NBD"/>
</dbReference>
<gene>
    <name evidence="6" type="ORF">GR156_08920</name>
</gene>
<keyword evidence="2" id="KW-0808">Transferase</keyword>
<dbReference type="EMBL" id="WUML01000005">
    <property type="protein sequence ID" value="MXO00421.1"/>
    <property type="molecule type" value="Genomic_DNA"/>
</dbReference>
<feature type="domain" description="Carbohydrate kinase FGGY C-terminal" evidence="5">
    <location>
        <begin position="247"/>
        <end position="424"/>
    </location>
</feature>
<comment type="caution">
    <text evidence="6">The sequence shown here is derived from an EMBL/GenBank/DDBJ whole genome shotgun (WGS) entry which is preliminary data.</text>
</comment>
<dbReference type="RefSeq" id="WP_160785814.1">
    <property type="nucleotide sequence ID" value="NZ_CP086611.1"/>
</dbReference>
<evidence type="ECO:0000259" key="4">
    <source>
        <dbReference type="Pfam" id="PF00370"/>
    </source>
</evidence>
<dbReference type="InterPro" id="IPR050406">
    <property type="entry name" value="FGGY_Carb_Kinase"/>
</dbReference>
<evidence type="ECO:0000256" key="3">
    <source>
        <dbReference type="ARBA" id="ARBA00022777"/>
    </source>
</evidence>
<dbReference type="Proteomes" id="UP000440304">
    <property type="component" value="Unassembled WGS sequence"/>
</dbReference>
<dbReference type="Pfam" id="PF21546">
    <property type="entry name" value="FGGY_C_2"/>
    <property type="match status" value="1"/>
</dbReference>
<dbReference type="PANTHER" id="PTHR43095">
    <property type="entry name" value="SUGAR KINASE"/>
    <property type="match status" value="1"/>
</dbReference>
<dbReference type="GO" id="GO:0005975">
    <property type="term" value="P:carbohydrate metabolic process"/>
    <property type="evidence" value="ECO:0007669"/>
    <property type="project" value="InterPro"/>
</dbReference>
<dbReference type="OrthoDB" id="9786272at2"/>
<accession>A0A6N8TCT8</accession>
<dbReference type="InterPro" id="IPR018484">
    <property type="entry name" value="FGGY_N"/>
</dbReference>
<evidence type="ECO:0000256" key="1">
    <source>
        <dbReference type="ARBA" id="ARBA00009156"/>
    </source>
</evidence>
<evidence type="ECO:0000313" key="6">
    <source>
        <dbReference type="EMBL" id="MXO00421.1"/>
    </source>
</evidence>
<dbReference type="InterPro" id="IPR049382">
    <property type="entry name" value="FGGY_C_2"/>
</dbReference>
<dbReference type="AlphaFoldDB" id="A0A6N8TCT8"/>
<dbReference type="SUPFAM" id="SSF53067">
    <property type="entry name" value="Actin-like ATPase domain"/>
    <property type="match status" value="2"/>
</dbReference>
<dbReference type="CDD" id="cd07772">
    <property type="entry name" value="ASKHA_NBD_FGGY_NaCK-like"/>
    <property type="match status" value="1"/>
</dbReference>
<evidence type="ECO:0000259" key="5">
    <source>
        <dbReference type="Pfam" id="PF21546"/>
    </source>
</evidence>
<dbReference type="Pfam" id="PF00370">
    <property type="entry name" value="FGGY_N"/>
    <property type="match status" value="1"/>
</dbReference>
<evidence type="ECO:0000256" key="2">
    <source>
        <dbReference type="ARBA" id="ARBA00022679"/>
    </source>
</evidence>
<organism evidence="6 7">
    <name type="scientific">Shinella zoogloeoides</name>
    <name type="common">Crabtreella saccharophila</name>
    <dbReference type="NCBI Taxonomy" id="352475"/>
    <lineage>
        <taxon>Bacteria</taxon>
        <taxon>Pseudomonadati</taxon>
        <taxon>Pseudomonadota</taxon>
        <taxon>Alphaproteobacteria</taxon>
        <taxon>Hyphomicrobiales</taxon>
        <taxon>Rhizobiaceae</taxon>
        <taxon>Shinella</taxon>
    </lineage>
</organism>
<sequence length="462" mass="48624">MTAYRRIAVLDIGKTNAKVVVLDAATGAEIAAARMANVALKDGPYPHYDVEALWSFALDAFRRFAKAPGFDAISITTHGASAALLDADGRLALPVLDYEHEYPQAIREAYDAIRPAFAETRSPRLSMGLNVGAQLHYQKTAFPDEFAKVAAIVTYPQYWAARLTGVSANEITSLGCHTDLWNPETGDYSTLVDTLGIRPLMAPIRSAFDTLGPVLPEIAETLGVRVPVYCGIHDSNASLLPHLVTRQAPFSVVSTGTWVINFAVGGDLEHLDPARDTLANVDAYGRAVPSSRFMGGREFEILSAEIGDAAEADIRAALPFVIERGLMLTPNVTPGSGPFPGHERQWLNAEGASAAERHAAACLYLALMSEACLDLIGAGGPSIVEGPFAANGLYLTLLAALTGRPVAAVPGSTGTSQGASLLAGIAPVATPETVVPPAAIAGLAAYRTTWLTALGQKPNRAG</sequence>
<proteinExistence type="inferred from homology"/>
<keyword evidence="3 6" id="KW-0418">Kinase</keyword>